<dbReference type="SUPFAM" id="SSF53187">
    <property type="entry name" value="Zn-dependent exopeptidases"/>
    <property type="match status" value="1"/>
</dbReference>
<gene>
    <name evidence="3" type="ORF">GCM10022246_19470</name>
</gene>
<organism evidence="3 4">
    <name type="scientific">Pedobacter ginsengiterrae</name>
    <dbReference type="NCBI Taxonomy" id="871696"/>
    <lineage>
        <taxon>Bacteria</taxon>
        <taxon>Pseudomonadati</taxon>
        <taxon>Bacteroidota</taxon>
        <taxon>Sphingobacteriia</taxon>
        <taxon>Sphingobacteriales</taxon>
        <taxon>Sphingobacteriaceae</taxon>
        <taxon>Pedobacter</taxon>
    </lineage>
</organism>
<feature type="domain" description="Peptidase M28" evidence="2">
    <location>
        <begin position="190"/>
        <end position="382"/>
    </location>
</feature>
<reference evidence="4" key="1">
    <citation type="journal article" date="2019" name="Int. J. Syst. Evol. Microbiol.">
        <title>The Global Catalogue of Microorganisms (GCM) 10K type strain sequencing project: providing services to taxonomists for standard genome sequencing and annotation.</title>
        <authorList>
            <consortium name="The Broad Institute Genomics Platform"/>
            <consortium name="The Broad Institute Genome Sequencing Center for Infectious Disease"/>
            <person name="Wu L."/>
            <person name="Ma J."/>
        </authorList>
    </citation>
    <scope>NUCLEOTIDE SEQUENCE [LARGE SCALE GENOMIC DNA]</scope>
    <source>
        <strain evidence="4">JCM 17338</strain>
    </source>
</reference>
<dbReference type="Proteomes" id="UP001501081">
    <property type="component" value="Unassembled WGS sequence"/>
</dbReference>
<dbReference type="EMBL" id="BAABAK010000010">
    <property type="protein sequence ID" value="GAA3966672.1"/>
    <property type="molecule type" value="Genomic_DNA"/>
</dbReference>
<evidence type="ECO:0000313" key="3">
    <source>
        <dbReference type="EMBL" id="GAA3966672.1"/>
    </source>
</evidence>
<evidence type="ECO:0000259" key="2">
    <source>
        <dbReference type="Pfam" id="PF04389"/>
    </source>
</evidence>
<dbReference type="PANTHER" id="PTHR12147:SF26">
    <property type="entry name" value="PEPTIDASE M28 DOMAIN-CONTAINING PROTEIN"/>
    <property type="match status" value="1"/>
</dbReference>
<accession>A0ABP7PKZ4</accession>
<sequence>MQIVAMQVSSAKRTLLFTFLFLSVNGLAQDSTYVQKTINMLTSKAFWGRGYTKGGMAKAADFLSQEYFKIGLLPMNDSYKQDFKFPVNTFPGKMLIEINGKKLTPGKDFIVNNESPSINKKADLKKIDSTRFQALPNLEVLLKDKLTWSVASELSTQTSIQINKKNFKEIPKTININIESKFISDFKASNICGFLKGTKYPDSILLITAHYDHLGGMGSETYFPGANDNAAGVATLLSLAKYYAKNPQPYSIGFICFAAEEAGLLGSRYFVENPKVELSKIKFLINLDLVGTGESGMTVVNASVYPKAFALLNEINVEQKLISKINPRGKAANSDHYFFTEKGVPAFFFYTQGGITAYHDVFDKPETLPLTEYNDLFKLIISFNKRMMK</sequence>
<keyword evidence="4" id="KW-1185">Reference proteome</keyword>
<dbReference type="PANTHER" id="PTHR12147">
    <property type="entry name" value="METALLOPEPTIDASE M28 FAMILY MEMBER"/>
    <property type="match status" value="1"/>
</dbReference>
<comment type="caution">
    <text evidence="3">The sequence shown here is derived from an EMBL/GenBank/DDBJ whole genome shotgun (WGS) entry which is preliminary data.</text>
</comment>
<protein>
    <recommendedName>
        <fullName evidence="2">Peptidase M28 domain-containing protein</fullName>
    </recommendedName>
</protein>
<evidence type="ECO:0000256" key="1">
    <source>
        <dbReference type="SAM" id="SignalP"/>
    </source>
</evidence>
<name>A0ABP7PKZ4_9SPHI</name>
<evidence type="ECO:0000313" key="4">
    <source>
        <dbReference type="Proteomes" id="UP001501081"/>
    </source>
</evidence>
<dbReference type="Pfam" id="PF04389">
    <property type="entry name" value="Peptidase_M28"/>
    <property type="match status" value="1"/>
</dbReference>
<feature type="chain" id="PRO_5046338627" description="Peptidase M28 domain-containing protein" evidence="1">
    <location>
        <begin position="29"/>
        <end position="389"/>
    </location>
</feature>
<proteinExistence type="predicted"/>
<dbReference type="Gene3D" id="3.40.630.10">
    <property type="entry name" value="Zn peptidases"/>
    <property type="match status" value="1"/>
</dbReference>
<dbReference type="InterPro" id="IPR007484">
    <property type="entry name" value="Peptidase_M28"/>
</dbReference>
<feature type="signal peptide" evidence="1">
    <location>
        <begin position="1"/>
        <end position="28"/>
    </location>
</feature>
<dbReference type="InterPro" id="IPR045175">
    <property type="entry name" value="M28_fam"/>
</dbReference>
<keyword evidence="1" id="KW-0732">Signal</keyword>